<gene>
    <name evidence="2" type="ORF">thalar_01450</name>
</gene>
<protein>
    <recommendedName>
        <fullName evidence="1">Peptidase M15C domain-containing protein</fullName>
    </recommendedName>
</protein>
<dbReference type="InterPro" id="IPR009045">
    <property type="entry name" value="Zn_M74/Hedgehog-like"/>
</dbReference>
<dbReference type="EMBL" id="AONI01000009">
    <property type="protein sequence ID" value="EPX80112.1"/>
    <property type="molecule type" value="Genomic_DNA"/>
</dbReference>
<reference evidence="3" key="1">
    <citation type="journal article" date="2013" name="Stand. Genomic Sci.">
        <title>Genome sequence of the Litoreibacter arenae type strain (DSM 19593(T)), a member of the Roseobacter clade isolated from sea sand.</title>
        <authorList>
            <person name="Riedel T."/>
            <person name="Fiebig A."/>
            <person name="Petersen J."/>
            <person name="Gronow S."/>
            <person name="Kyrpides N.C."/>
            <person name="Goker M."/>
            <person name="Klenk H.P."/>
        </authorList>
    </citation>
    <scope>NUCLEOTIDE SEQUENCE [LARGE SCALE GENOMIC DNA]</scope>
    <source>
        <strain evidence="3">DSM 19593</strain>
    </source>
</reference>
<dbReference type="STRING" id="1123360.thalar_01450"/>
<evidence type="ECO:0000313" key="3">
    <source>
        <dbReference type="Proteomes" id="UP000015351"/>
    </source>
</evidence>
<dbReference type="GO" id="GO:0008233">
    <property type="term" value="F:peptidase activity"/>
    <property type="evidence" value="ECO:0007669"/>
    <property type="project" value="InterPro"/>
</dbReference>
<feature type="domain" description="Peptidase M15C" evidence="1">
    <location>
        <begin position="127"/>
        <end position="196"/>
    </location>
</feature>
<dbReference type="AlphaFoldDB" id="S9QK29"/>
<dbReference type="HOGENOM" id="CLU_076855_0_0_5"/>
<keyword evidence="3" id="KW-1185">Reference proteome</keyword>
<name>S9QK29_9RHOB</name>
<comment type="caution">
    <text evidence="2">The sequence shown here is derived from an EMBL/GenBank/DDBJ whole genome shotgun (WGS) entry which is preliminary data.</text>
</comment>
<proteinExistence type="predicted"/>
<dbReference type="Gene3D" id="3.30.1380.10">
    <property type="match status" value="1"/>
</dbReference>
<evidence type="ECO:0000313" key="2">
    <source>
        <dbReference type="EMBL" id="EPX80112.1"/>
    </source>
</evidence>
<evidence type="ECO:0000259" key="1">
    <source>
        <dbReference type="Pfam" id="PF13539"/>
    </source>
</evidence>
<dbReference type="SUPFAM" id="SSF55166">
    <property type="entry name" value="Hedgehog/DD-peptidase"/>
    <property type="match status" value="1"/>
</dbReference>
<dbReference type="Proteomes" id="UP000015351">
    <property type="component" value="Unassembled WGS sequence"/>
</dbReference>
<accession>S9QK29</accession>
<dbReference type="Pfam" id="PF13539">
    <property type="entry name" value="Peptidase_M15_4"/>
    <property type="match status" value="1"/>
</dbReference>
<sequence length="212" mass="23649">MALELRGPPVRSPAERLANATIADQFAQTYPLDFDLKARSSPWFDPGRARNDAFFRALWFADRQAAEASLVQVAAPRLGNVIYSVTAKRNVACQLATVLDALSNAPEDLSYIFASAAGGFNWRLIAGTDRLSAHSFGIAVDVNAEIGQYWKWTGAPEGRVGAYHNRIPPHVVQAFERYGFIWGGKWHHFDGMHFEYRPELILHARLVEGGRH</sequence>
<dbReference type="eggNOG" id="COG0791">
    <property type="taxonomic scope" value="Bacteria"/>
</dbReference>
<dbReference type="PATRIC" id="fig|1123360.3.peg.1438"/>
<dbReference type="InterPro" id="IPR039561">
    <property type="entry name" value="Peptidase_M15C"/>
</dbReference>
<organism evidence="2 3">
    <name type="scientific">Litoreibacter arenae DSM 19593</name>
    <dbReference type="NCBI Taxonomy" id="1123360"/>
    <lineage>
        <taxon>Bacteria</taxon>
        <taxon>Pseudomonadati</taxon>
        <taxon>Pseudomonadota</taxon>
        <taxon>Alphaproteobacteria</taxon>
        <taxon>Rhodobacterales</taxon>
        <taxon>Roseobacteraceae</taxon>
        <taxon>Litoreibacter</taxon>
    </lineage>
</organism>